<protein>
    <submittedName>
        <fullName evidence="2">Glycosyl transferase family 2</fullName>
    </submittedName>
</protein>
<dbReference type="Gene3D" id="3.90.550.10">
    <property type="entry name" value="Spore Coat Polysaccharide Biosynthesis Protein SpsA, Chain A"/>
    <property type="match status" value="1"/>
</dbReference>
<accession>A0A4R6SY11</accession>
<evidence type="ECO:0000313" key="3">
    <source>
        <dbReference type="Proteomes" id="UP000295620"/>
    </source>
</evidence>
<dbReference type="GO" id="GO:0016740">
    <property type="term" value="F:transferase activity"/>
    <property type="evidence" value="ECO:0007669"/>
    <property type="project" value="UniProtKB-KW"/>
</dbReference>
<dbReference type="AlphaFoldDB" id="A0A4R6SY11"/>
<keyword evidence="3" id="KW-1185">Reference proteome</keyword>
<evidence type="ECO:0000259" key="1">
    <source>
        <dbReference type="Pfam" id="PF13712"/>
    </source>
</evidence>
<dbReference type="Proteomes" id="UP000295620">
    <property type="component" value="Unassembled WGS sequence"/>
</dbReference>
<name>A0A4R6SY11_9SPHI</name>
<keyword evidence="2" id="KW-0808">Transferase</keyword>
<proteinExistence type="predicted"/>
<comment type="caution">
    <text evidence="2">The sequence shown here is derived from an EMBL/GenBank/DDBJ whole genome shotgun (WGS) entry which is preliminary data.</text>
</comment>
<dbReference type="InterPro" id="IPR059123">
    <property type="entry name" value="StrF_dom"/>
</dbReference>
<dbReference type="InterPro" id="IPR029044">
    <property type="entry name" value="Nucleotide-diphossugar_trans"/>
</dbReference>
<dbReference type="EMBL" id="SNYC01000004">
    <property type="protein sequence ID" value="TDQ09365.1"/>
    <property type="molecule type" value="Genomic_DNA"/>
</dbReference>
<dbReference type="Pfam" id="PF13712">
    <property type="entry name" value="Glyco_tranf_2_5"/>
    <property type="match status" value="1"/>
</dbReference>
<organism evidence="2 3">
    <name type="scientific">Pedobacter metabolipauper</name>
    <dbReference type="NCBI Taxonomy" id="425513"/>
    <lineage>
        <taxon>Bacteria</taxon>
        <taxon>Pseudomonadati</taxon>
        <taxon>Bacteroidota</taxon>
        <taxon>Sphingobacteriia</taxon>
        <taxon>Sphingobacteriales</taxon>
        <taxon>Sphingobacteriaceae</taxon>
        <taxon>Pedobacter</taxon>
    </lineage>
</organism>
<dbReference type="OrthoDB" id="7851643at2"/>
<reference evidence="2 3" key="1">
    <citation type="submission" date="2019-03" db="EMBL/GenBank/DDBJ databases">
        <title>Genomic Encyclopedia of Archaeal and Bacterial Type Strains, Phase II (KMG-II): from individual species to whole genera.</title>
        <authorList>
            <person name="Goeker M."/>
        </authorList>
    </citation>
    <scope>NUCLEOTIDE SEQUENCE [LARGE SCALE GENOMIC DNA]</scope>
    <source>
        <strain evidence="2 3">DSM 19035</strain>
    </source>
</reference>
<dbReference type="SUPFAM" id="SSF53448">
    <property type="entry name" value="Nucleotide-diphospho-sugar transferases"/>
    <property type="match status" value="1"/>
</dbReference>
<sequence length="297" mass="34404">MISIIICSADKQMLSDVTRSITETVGIPFEILSFENSGGKNGICSLYNRGARQAKYDLLCFMHEDIDLKTQDWGAIVSDIFENNKGLGVLGLAGCRYKGAAPTGWGIQSYEYQLDRCNYIQSFKYEDLPTYHHLENPNNERLSNVVSVDGMWFCTTKEIVLKCPFDEKLLHSFHGYDQDFCYQVGELFSVNVTFDILIDHYSEGKYDKSWWVDILKVHDKWQRKLPMSLDAISLNDRFLIEKRAYRFIVVHLSEMGYSWGYIFNFLTKQLFTGVSGWQQYLKANLFLFKQITSKPKP</sequence>
<dbReference type="RefSeq" id="WP_133575453.1">
    <property type="nucleotide sequence ID" value="NZ_SNYC01000004.1"/>
</dbReference>
<feature type="domain" description="Streptomycin biosynthesis protein StrF" evidence="1">
    <location>
        <begin position="4"/>
        <end position="184"/>
    </location>
</feature>
<gene>
    <name evidence="2" type="ORF">ATK78_1519</name>
</gene>
<evidence type="ECO:0000313" key="2">
    <source>
        <dbReference type="EMBL" id="TDQ09365.1"/>
    </source>
</evidence>